<dbReference type="Proteomes" id="UP001213623">
    <property type="component" value="Chromosome 2"/>
</dbReference>
<dbReference type="Pfam" id="PF04321">
    <property type="entry name" value="RmlD_sub_bind"/>
    <property type="match status" value="1"/>
</dbReference>
<dbReference type="SUPFAM" id="SSF64268">
    <property type="entry name" value="PX domain"/>
    <property type="match status" value="1"/>
</dbReference>
<dbReference type="GO" id="GO:0045053">
    <property type="term" value="P:protein retention in Golgi apparatus"/>
    <property type="evidence" value="ECO:0007669"/>
    <property type="project" value="TreeGrafter"/>
</dbReference>
<organism evidence="3 4">
    <name type="scientific">Malassezia nana</name>
    <dbReference type="NCBI Taxonomy" id="180528"/>
    <lineage>
        <taxon>Eukaryota</taxon>
        <taxon>Fungi</taxon>
        <taxon>Dikarya</taxon>
        <taxon>Basidiomycota</taxon>
        <taxon>Ustilaginomycotina</taxon>
        <taxon>Malasseziomycetes</taxon>
        <taxon>Malasseziales</taxon>
        <taxon>Malasseziaceae</taxon>
        <taxon>Malassezia</taxon>
    </lineage>
</organism>
<dbReference type="SUPFAM" id="SSF51735">
    <property type="entry name" value="NAD(P)-binding Rossmann-fold domains"/>
    <property type="match status" value="1"/>
</dbReference>
<dbReference type="InterPro" id="IPR036291">
    <property type="entry name" value="NAD(P)-bd_dom_sf"/>
</dbReference>
<dbReference type="Gene3D" id="3.40.50.720">
    <property type="entry name" value="NAD(P)-binding Rossmann-like Domain"/>
    <property type="match status" value="1"/>
</dbReference>
<feature type="compositionally biased region" description="Basic and acidic residues" evidence="1">
    <location>
        <begin position="335"/>
        <end position="354"/>
    </location>
</feature>
<dbReference type="SUPFAM" id="SSF103657">
    <property type="entry name" value="BAR/IMD domain-like"/>
    <property type="match status" value="1"/>
</dbReference>
<reference evidence="3" key="1">
    <citation type="submission" date="2023-03" db="EMBL/GenBank/DDBJ databases">
        <title>Mating type loci evolution in Malassezia.</title>
        <authorList>
            <person name="Coelho M.A."/>
        </authorList>
    </citation>
    <scope>NUCLEOTIDE SEQUENCE</scope>
    <source>
        <strain evidence="3">CBS 9557</strain>
    </source>
</reference>
<dbReference type="InterPro" id="IPR036871">
    <property type="entry name" value="PX_dom_sf"/>
</dbReference>
<protein>
    <submittedName>
        <fullName evidence="3">Vacuolar protein sorting-associated protein vps5</fullName>
    </submittedName>
</protein>
<gene>
    <name evidence="3" type="primary">vps5</name>
    <name evidence="3" type="ORF">MNAN1_000815</name>
</gene>
<evidence type="ECO:0000259" key="2">
    <source>
        <dbReference type="SMART" id="SM00312"/>
    </source>
</evidence>
<dbReference type="PANTHER" id="PTHR10555:SF170">
    <property type="entry name" value="FI18122P1"/>
    <property type="match status" value="1"/>
</dbReference>
<dbReference type="SMART" id="SM00312">
    <property type="entry name" value="PX"/>
    <property type="match status" value="1"/>
</dbReference>
<dbReference type="PANTHER" id="PTHR10555">
    <property type="entry name" value="SORTING NEXIN"/>
    <property type="match status" value="1"/>
</dbReference>
<name>A0AAF0EK48_9BASI</name>
<accession>A0AAF0EK48</accession>
<dbReference type="GO" id="GO:0005829">
    <property type="term" value="C:cytosol"/>
    <property type="evidence" value="ECO:0007669"/>
    <property type="project" value="GOC"/>
</dbReference>
<keyword evidence="4" id="KW-1185">Reference proteome</keyword>
<feature type="region of interest" description="Disordered" evidence="1">
    <location>
        <begin position="311"/>
        <end position="402"/>
    </location>
</feature>
<dbReference type="Pfam" id="PF09325">
    <property type="entry name" value="Vps5"/>
    <property type="match status" value="1"/>
</dbReference>
<dbReference type="CDD" id="cd05254">
    <property type="entry name" value="dTDP_HR_like_SDR_e"/>
    <property type="match status" value="1"/>
</dbReference>
<dbReference type="Gene3D" id="3.30.1520.10">
    <property type="entry name" value="Phox-like domain"/>
    <property type="match status" value="1"/>
</dbReference>
<dbReference type="InterPro" id="IPR001683">
    <property type="entry name" value="PX_dom"/>
</dbReference>
<dbReference type="InterPro" id="IPR029903">
    <property type="entry name" value="RmlD-like-bd"/>
</dbReference>
<proteinExistence type="predicted"/>
<feature type="domain" description="PX" evidence="2">
    <location>
        <begin position="399"/>
        <end position="514"/>
    </location>
</feature>
<dbReference type="Gene3D" id="1.20.1270.60">
    <property type="entry name" value="Arfaptin homology (AH) domain/BAR domain"/>
    <property type="match status" value="1"/>
</dbReference>
<evidence type="ECO:0000256" key="1">
    <source>
        <dbReference type="SAM" id="MobiDB-lite"/>
    </source>
</evidence>
<dbReference type="GO" id="GO:0042147">
    <property type="term" value="P:retrograde transport, endosome to Golgi"/>
    <property type="evidence" value="ECO:0007669"/>
    <property type="project" value="TreeGrafter"/>
</dbReference>
<evidence type="ECO:0000313" key="4">
    <source>
        <dbReference type="Proteomes" id="UP001213623"/>
    </source>
</evidence>
<dbReference type="InterPro" id="IPR027267">
    <property type="entry name" value="AH/BAR_dom_sf"/>
</dbReference>
<feature type="compositionally biased region" description="Basic and acidic residues" evidence="1">
    <location>
        <begin position="314"/>
        <end position="328"/>
    </location>
</feature>
<dbReference type="GO" id="GO:0035091">
    <property type="term" value="F:phosphatidylinositol binding"/>
    <property type="evidence" value="ECO:0007669"/>
    <property type="project" value="InterPro"/>
</dbReference>
<sequence length="771" mass="85632">MRVLVTGATGLLGRAVMQACAKAGHEVTGTAFTRAHEPLLHVDLTDEAAVQALLERVRPEVVLHLAAERRPDRVERDPAAAHALNVDAPGWIARACATLEPPAFLVHVSTDYVFDGRAPPYHTASEPHPLNAYGRSKHMSEQAVQTHAKSGYATSVRIPVLYGECETPSESAVNVLLEAIQNHSQRIPMDAYGVRYPTYVGNVARVLLDVASTALARSGMPTTLHFAAREAMTKYDMCLVLSRLWNEACGARLSSTDHLDPQFEADPHAATQRPGHCKLDLSETEALGIDISCVPFDEWWLAYLKRLGPPKQVSKADEADVSETRATDEANQEEAGVKEADQMEAETKEAEATDAHATQAETAKAETAPPTASPSVEVDPSSPADEVRYGIPSPPATSPPLSFSVRVGDPQRVGDPVTGHVVYAVRVSTNAPWFSRPELSVLRRYSDFRWLHAALVSNCPGVIVPPIPEKVKIGRFAPDLIEFRRCALERALQQMLEHERLQKDEDLKLFLESPRLAADIHARDLVKGPVITPDHKALFGWRQALQPRFHDPDDWFHQQLEYLTPFETRIKEIVAAVSSLAQQRKALAAAQEQLYEALVSISSSGLSRSVSTCFAALAEAKKRSSEASARLAHHEAHVLGLVLYEQERLVGSVRKAFEQRQDVWHAWQKAEDELQKLRARHAKRPTQHTDSQLHALTQAELASAALRTRFEEVSRLCKSEIQRFDQNKVVQIRQAFEAYVRHFYSLQAEAADEWMHCERVVLRQAPRSHSV</sequence>
<dbReference type="InterPro" id="IPR015404">
    <property type="entry name" value="Vps5_C"/>
</dbReference>
<dbReference type="GO" id="GO:0005768">
    <property type="term" value="C:endosome"/>
    <property type="evidence" value="ECO:0007669"/>
    <property type="project" value="TreeGrafter"/>
</dbReference>
<feature type="compositionally biased region" description="Low complexity" evidence="1">
    <location>
        <begin position="355"/>
        <end position="370"/>
    </location>
</feature>
<dbReference type="EMBL" id="CP119893">
    <property type="protein sequence ID" value="WFD25848.1"/>
    <property type="molecule type" value="Genomic_DNA"/>
</dbReference>
<dbReference type="AlphaFoldDB" id="A0AAF0EK48"/>
<evidence type="ECO:0000313" key="3">
    <source>
        <dbReference type="EMBL" id="WFD25848.1"/>
    </source>
</evidence>
<dbReference type="Pfam" id="PF00787">
    <property type="entry name" value="PX"/>
    <property type="match status" value="1"/>
</dbReference>